<keyword evidence="3" id="KW-1185">Reference proteome</keyword>
<dbReference type="HOGENOM" id="CLU_3365788_0_0_5"/>
<dbReference type="STRING" id="314271.RB2654_15080"/>
<evidence type="ECO:0000313" key="3">
    <source>
        <dbReference type="Proteomes" id="UP000002931"/>
    </source>
</evidence>
<evidence type="ECO:0000256" key="1">
    <source>
        <dbReference type="SAM" id="MobiDB-lite"/>
    </source>
</evidence>
<feature type="compositionally biased region" description="Polar residues" evidence="1">
    <location>
        <begin position="1"/>
        <end position="13"/>
    </location>
</feature>
<dbReference type="EMBL" id="AAMT01000008">
    <property type="protein sequence ID" value="EAQ12620.1"/>
    <property type="molecule type" value="Genomic_DNA"/>
</dbReference>
<dbReference type="Proteomes" id="UP000002931">
    <property type="component" value="Unassembled WGS sequence"/>
</dbReference>
<dbReference type="AlphaFoldDB" id="A3VH65"/>
<gene>
    <name evidence="2" type="ORF">RB2654_15080</name>
</gene>
<evidence type="ECO:0000313" key="2">
    <source>
        <dbReference type="EMBL" id="EAQ12620.1"/>
    </source>
</evidence>
<organism evidence="2 3">
    <name type="scientific">Maritimibacter alkaliphilus HTCC2654</name>
    <dbReference type="NCBI Taxonomy" id="314271"/>
    <lineage>
        <taxon>Bacteria</taxon>
        <taxon>Pseudomonadati</taxon>
        <taxon>Pseudomonadota</taxon>
        <taxon>Alphaproteobacteria</taxon>
        <taxon>Rhodobacterales</taxon>
        <taxon>Roseobacteraceae</taxon>
        <taxon>Maritimibacter</taxon>
    </lineage>
</organism>
<sequence length="35" mass="3952">MGSPSDPRSTQWRPSGPIPRPSCRQSRPARRSTCR</sequence>
<proteinExistence type="predicted"/>
<comment type="caution">
    <text evidence="2">The sequence shown here is derived from an EMBL/GenBank/DDBJ whole genome shotgun (WGS) entry which is preliminary data.</text>
</comment>
<name>A3VH65_9RHOB</name>
<accession>A3VH65</accession>
<feature type="region of interest" description="Disordered" evidence="1">
    <location>
        <begin position="1"/>
        <end position="35"/>
    </location>
</feature>
<protein>
    <submittedName>
        <fullName evidence="2">Uncharacterized protein</fullName>
    </submittedName>
</protein>
<reference evidence="2 3" key="1">
    <citation type="journal article" date="2010" name="J. Bacteriol.">
        <title>Genome sequences of Pelagibaca bermudensis HTCC2601T and Maritimibacter alkaliphilus HTCC2654T, the type strains of two marine Roseobacter genera.</title>
        <authorList>
            <person name="Thrash J.C."/>
            <person name="Cho J.C."/>
            <person name="Ferriera S."/>
            <person name="Johnson J."/>
            <person name="Vergin K.L."/>
            <person name="Giovannoni S.J."/>
        </authorList>
    </citation>
    <scope>NUCLEOTIDE SEQUENCE [LARGE SCALE GENOMIC DNA]</scope>
    <source>
        <strain evidence="2 3">HTCC2654</strain>
    </source>
</reference>